<gene>
    <name evidence="9 12" type="primary">Sirpa</name>
</gene>
<evidence type="ECO:0000256" key="2">
    <source>
        <dbReference type="ARBA" id="ARBA00023157"/>
    </source>
</evidence>
<keyword evidence="1 7" id="KW-0732">Signal</keyword>
<dbReference type="InterPro" id="IPR036179">
    <property type="entry name" value="Ig-like_dom_sf"/>
</dbReference>
<evidence type="ECO:0000313" key="10">
    <source>
        <dbReference type="Proteomes" id="UP000694386"/>
    </source>
</evidence>
<reference evidence="9" key="4">
    <citation type="submission" date="2025-05" db="UniProtKB">
        <authorList>
            <consortium name="Ensembl"/>
        </authorList>
    </citation>
    <scope>IDENTIFICATION</scope>
</reference>
<reference evidence="11" key="2">
    <citation type="journal article" date="2020" name="Biotechnol. Bioeng.">
        <title>Chromosome-scale scaffolds for the Chinese hamster reference genome assembly to facilitate the study of the CHO epigenome.</title>
        <authorList>
            <person name="Hilliard W."/>
            <person name="MacDonald M."/>
            <person name="Lee K.H."/>
        </authorList>
    </citation>
    <scope>NUCLEOTIDE SEQUENCE [LARGE SCALE GENOMIC DNA]</scope>
    <source>
        <strain evidence="11">17A/GY</strain>
    </source>
</reference>
<evidence type="ECO:0000256" key="3">
    <source>
        <dbReference type="ARBA" id="ARBA00023180"/>
    </source>
</evidence>
<evidence type="ECO:0000259" key="8">
    <source>
        <dbReference type="PROSITE" id="PS50835"/>
    </source>
</evidence>
<dbReference type="FunFam" id="2.60.40.10:FF:000295">
    <property type="entry name" value="Tyrosine-protein phosphatase non-receptor type substrate 1"/>
    <property type="match status" value="1"/>
</dbReference>
<evidence type="ECO:0000256" key="5">
    <source>
        <dbReference type="SAM" id="MobiDB-lite"/>
    </source>
</evidence>
<feature type="region of interest" description="Disordered" evidence="5">
    <location>
        <begin position="268"/>
        <end position="292"/>
    </location>
</feature>
<evidence type="ECO:0000313" key="12">
    <source>
        <dbReference type="RefSeq" id="XP_027277629.1"/>
    </source>
</evidence>
<dbReference type="SUPFAM" id="SSF48726">
    <property type="entry name" value="Immunoglobulin"/>
    <property type="match status" value="1"/>
</dbReference>
<organism evidence="9 10">
    <name type="scientific">Cricetulus griseus</name>
    <name type="common">Chinese hamster</name>
    <name type="synonym">Cricetulus barabensis griseus</name>
    <dbReference type="NCBI Taxonomy" id="10029"/>
    <lineage>
        <taxon>Eukaryota</taxon>
        <taxon>Metazoa</taxon>
        <taxon>Chordata</taxon>
        <taxon>Craniata</taxon>
        <taxon>Vertebrata</taxon>
        <taxon>Euteleostomi</taxon>
        <taxon>Mammalia</taxon>
        <taxon>Eutheria</taxon>
        <taxon>Euarchontoglires</taxon>
        <taxon>Glires</taxon>
        <taxon>Rodentia</taxon>
        <taxon>Myomorpha</taxon>
        <taxon>Muroidea</taxon>
        <taxon>Cricetidae</taxon>
        <taxon>Cricetinae</taxon>
        <taxon>Cricetulus</taxon>
    </lineage>
</organism>
<dbReference type="AlphaFoldDB" id="A0A8C2MFU4"/>
<keyword evidence="6" id="KW-0472">Membrane</keyword>
<feature type="chain" id="PRO_5044678869" evidence="7">
    <location>
        <begin position="30"/>
        <end position="292"/>
    </location>
</feature>
<keyword evidence="4" id="KW-0393">Immunoglobulin domain</keyword>
<dbReference type="InterPro" id="IPR007110">
    <property type="entry name" value="Ig-like_dom"/>
</dbReference>
<dbReference type="InterPro" id="IPR051755">
    <property type="entry name" value="Ig-like_CS_Receptor"/>
</dbReference>
<dbReference type="SMART" id="SM00409">
    <property type="entry name" value="IG"/>
    <property type="match status" value="1"/>
</dbReference>
<dbReference type="PANTHER" id="PTHR19971">
    <property type="entry name" value="SIGNAL-REGULATORY PROTEIN BETA"/>
    <property type="match status" value="1"/>
</dbReference>
<reference evidence="12" key="3">
    <citation type="submission" date="2025-04" db="UniProtKB">
        <authorList>
            <consortium name="RefSeq"/>
        </authorList>
    </citation>
    <scope>IDENTIFICATION</scope>
    <source>
        <strain evidence="12">17A/GY</strain>
        <tissue evidence="12">Liver</tissue>
    </source>
</reference>
<protein>
    <submittedName>
        <fullName evidence="12">Tyrosine-protein phosphatase non-receptor type substrate 1 isoform X6</fullName>
    </submittedName>
</protein>
<feature type="compositionally biased region" description="Polar residues" evidence="5">
    <location>
        <begin position="283"/>
        <end position="292"/>
    </location>
</feature>
<dbReference type="Gene3D" id="2.60.40.10">
    <property type="entry name" value="Immunoglobulins"/>
    <property type="match status" value="1"/>
</dbReference>
<name>A0A8C2MFU4_CRIGR</name>
<dbReference type="InterPro" id="IPR003599">
    <property type="entry name" value="Ig_sub"/>
</dbReference>
<dbReference type="GeneID" id="100751480"/>
<keyword evidence="11" id="KW-1185">Reference proteome</keyword>
<feature type="transmembrane region" description="Helical" evidence="6">
    <location>
        <begin position="153"/>
        <end position="175"/>
    </location>
</feature>
<keyword evidence="6" id="KW-1133">Transmembrane helix</keyword>
<evidence type="ECO:0000256" key="7">
    <source>
        <dbReference type="SAM" id="SignalP"/>
    </source>
</evidence>
<dbReference type="PROSITE" id="PS50835">
    <property type="entry name" value="IG_LIKE"/>
    <property type="match status" value="1"/>
</dbReference>
<evidence type="ECO:0000256" key="1">
    <source>
        <dbReference type="ARBA" id="ARBA00022729"/>
    </source>
</evidence>
<dbReference type="InterPro" id="IPR013106">
    <property type="entry name" value="Ig_V-set"/>
</dbReference>
<feature type="region of interest" description="Disordered" evidence="5">
    <location>
        <begin position="224"/>
        <end position="255"/>
    </location>
</feature>
<reference evidence="11" key="1">
    <citation type="journal article" date="2018" name="Biotechnol. Bioeng.">
        <title>A reference genome of the Chinese hamster based on a hybrid assembly strategy.</title>
        <authorList>
            <person name="Rupp O."/>
            <person name="MacDonald M.L."/>
            <person name="Li S."/>
            <person name="Dhiman H."/>
            <person name="Polson S."/>
            <person name="Griep S."/>
            <person name="Heffner K."/>
            <person name="Hernandez I."/>
            <person name="Brinkrolf K."/>
            <person name="Jadhav V."/>
            <person name="Samoudi M."/>
            <person name="Hao H."/>
            <person name="Kingham B."/>
            <person name="Goesmann A."/>
            <person name="Betenbaugh M.J."/>
            <person name="Lewis N.E."/>
            <person name="Borth N."/>
            <person name="Lee K.H."/>
        </authorList>
    </citation>
    <scope>NUCLEOTIDE SEQUENCE [LARGE SCALE GENOMIC DNA]</scope>
    <source>
        <strain evidence="11">17A/GY</strain>
    </source>
</reference>
<evidence type="ECO:0000313" key="11">
    <source>
        <dbReference type="Proteomes" id="UP001108280"/>
    </source>
</evidence>
<dbReference type="RefSeq" id="XP_027277629.1">
    <property type="nucleotide sequence ID" value="XM_027421828.2"/>
</dbReference>
<accession>A0A8C2MFU4</accession>
<dbReference type="CTD" id="140885"/>
<feature type="domain" description="Ig-like" evidence="8">
    <location>
        <begin position="32"/>
        <end position="121"/>
    </location>
</feature>
<dbReference type="RefSeq" id="XP_035316126.1">
    <property type="nucleotide sequence ID" value="XM_035460235.1"/>
</dbReference>
<dbReference type="GeneTree" id="ENSGT00960000186656"/>
<sequence>MEPAGPAAGRLGPLLLCLLFSASCSLSGATTKDLKVIQPEKSVSVAAGDQATLNCTVTLLLPVGPIKWFRGTGQSRHLIYSFTGEKFPRITNVTDTTKRNNLDFSIQISNVTPADAGTYYCVKFLKAEADKELRSGGGTVLNVLDNDSSSQNIFIAVGVVCALLVVLLMAALYLLRIKQRKAKGSTSSTRLHEPEKNAREITQVQSLIQDTNDINDITYADLNLPKEKKPAPRVPEPNNHTEYASIETGKLPRPEDTLTYADLDMVHLSRAQPGPKPEPSFSEYASVQVQRK</sequence>
<dbReference type="Pfam" id="PF07686">
    <property type="entry name" value="V-set"/>
    <property type="match status" value="1"/>
</dbReference>
<keyword evidence="2" id="KW-1015">Disulfide bond</keyword>
<evidence type="ECO:0000313" key="9">
    <source>
        <dbReference type="Ensembl" id="ENSCGRP00001018654.1"/>
    </source>
</evidence>
<evidence type="ECO:0000256" key="6">
    <source>
        <dbReference type="SAM" id="Phobius"/>
    </source>
</evidence>
<dbReference type="Ensembl" id="ENSCGRT00001022898.1">
    <property type="protein sequence ID" value="ENSCGRP00001018654.1"/>
    <property type="gene ID" value="ENSCGRG00001018326.1"/>
</dbReference>
<feature type="signal peptide" evidence="7">
    <location>
        <begin position="1"/>
        <end position="29"/>
    </location>
</feature>
<dbReference type="Proteomes" id="UP001108280">
    <property type="component" value="Chromosome 6"/>
</dbReference>
<dbReference type="InterPro" id="IPR013783">
    <property type="entry name" value="Ig-like_fold"/>
</dbReference>
<keyword evidence="3" id="KW-0325">Glycoprotein</keyword>
<keyword evidence="6" id="KW-0812">Transmembrane</keyword>
<evidence type="ECO:0000256" key="4">
    <source>
        <dbReference type="ARBA" id="ARBA00023319"/>
    </source>
</evidence>
<dbReference type="Proteomes" id="UP000694386">
    <property type="component" value="Unplaced"/>
</dbReference>
<dbReference type="SMART" id="SM00406">
    <property type="entry name" value="IGv"/>
    <property type="match status" value="1"/>
</dbReference>
<proteinExistence type="predicted"/>